<evidence type="ECO:0000256" key="1">
    <source>
        <dbReference type="SAM" id="MobiDB-lite"/>
    </source>
</evidence>
<dbReference type="Proteomes" id="UP001203297">
    <property type="component" value="Unassembled WGS sequence"/>
</dbReference>
<dbReference type="InterPro" id="IPR011009">
    <property type="entry name" value="Kinase-like_dom_sf"/>
</dbReference>
<proteinExistence type="predicted"/>
<comment type="caution">
    <text evidence="3">The sequence shown here is derived from an EMBL/GenBank/DDBJ whole genome shotgun (WGS) entry which is preliminary data.</text>
</comment>
<dbReference type="InterPro" id="IPR008271">
    <property type="entry name" value="Ser/Thr_kinase_AS"/>
</dbReference>
<protein>
    <submittedName>
        <fullName evidence="3">Kinase-like domain-containing protein</fullName>
    </submittedName>
</protein>
<dbReference type="AlphaFoldDB" id="A0AAD4LW27"/>
<sequence>MLREHLQDSFDTHFREGTNSEDLPTVTNSEIGLYLHILSSTQMLAKKNFQQQKEGHTGAAFLYDVAGEFERLAGKIGKASFRTTWSFPLLAAPADEPGKLRRYSPRSDLRLELRGFPHCIIEVSSHAHGLLAHQTDLNRMILQGSCLARLGNALRKKEFKKEPVVISAIFIDSELVAHEYLMYQPVLGDNKVLYHEKTFELSNPKGAFEFIFRLYNLISRTIKDSEKLDESLVYGLKGLKAIYPYNKYPALTTDHLNDDEPSNGGTGGSRKRRRTKKGNTEEENDILEDISVQETLEDAGYKITQQEEDRVLAQLTSRTRTARSRDGAPIVLKLLDDDTDDDGTDELKILQYLRKFKSPSNHAIELHGVVNLTIGRVIALPCRIPLDVYLRSWHPLRSAESLQTQLLEGVAFLHEHKIAHLDLKPGNMVVDSEHDRHSPRLSIIDFGLSVFVEDEETMIEGYRGTRTWTAPEVGTSEYRDTKYSPILADRWACGQMVDYLEDQVGNGGVLEGDESWGMLRRLCEGLLDDNPRSRPSVSDVLERYGRYERDRMVKRRAGEDGVDVLRKRIRVNW</sequence>
<gene>
    <name evidence="3" type="ORF">B0F90DRAFT_993757</name>
</gene>
<dbReference type="SUPFAM" id="SSF56112">
    <property type="entry name" value="Protein kinase-like (PK-like)"/>
    <property type="match status" value="1"/>
</dbReference>
<dbReference type="PROSITE" id="PS00108">
    <property type="entry name" value="PROTEIN_KINASE_ST"/>
    <property type="match status" value="1"/>
</dbReference>
<accession>A0AAD4LW27</accession>
<keyword evidence="3" id="KW-0418">Kinase</keyword>
<dbReference type="SMART" id="SM00220">
    <property type="entry name" value="S_TKc"/>
    <property type="match status" value="1"/>
</dbReference>
<dbReference type="PROSITE" id="PS50011">
    <property type="entry name" value="PROTEIN_KINASE_DOM"/>
    <property type="match status" value="1"/>
</dbReference>
<keyword evidence="4" id="KW-1185">Reference proteome</keyword>
<dbReference type="Gene3D" id="1.10.510.10">
    <property type="entry name" value="Transferase(Phosphotransferase) domain 1"/>
    <property type="match status" value="1"/>
</dbReference>
<evidence type="ECO:0000313" key="3">
    <source>
        <dbReference type="EMBL" id="KAI0288789.1"/>
    </source>
</evidence>
<dbReference type="EMBL" id="WTXG01000412">
    <property type="protein sequence ID" value="KAI0288789.1"/>
    <property type="molecule type" value="Genomic_DNA"/>
</dbReference>
<evidence type="ECO:0000259" key="2">
    <source>
        <dbReference type="PROSITE" id="PS50011"/>
    </source>
</evidence>
<feature type="domain" description="Protein kinase" evidence="2">
    <location>
        <begin position="290"/>
        <end position="547"/>
    </location>
</feature>
<dbReference type="InterPro" id="IPR000719">
    <property type="entry name" value="Prot_kinase_dom"/>
</dbReference>
<dbReference type="GO" id="GO:0005524">
    <property type="term" value="F:ATP binding"/>
    <property type="evidence" value="ECO:0007669"/>
    <property type="project" value="InterPro"/>
</dbReference>
<keyword evidence="3" id="KW-0808">Transferase</keyword>
<dbReference type="PANTHER" id="PTHR24347">
    <property type="entry name" value="SERINE/THREONINE-PROTEIN KINASE"/>
    <property type="match status" value="1"/>
</dbReference>
<reference evidence="3" key="1">
    <citation type="journal article" date="2022" name="New Phytol.">
        <title>Evolutionary transition to the ectomycorrhizal habit in the genomes of a hyperdiverse lineage of mushroom-forming fungi.</title>
        <authorList>
            <person name="Looney B."/>
            <person name="Miyauchi S."/>
            <person name="Morin E."/>
            <person name="Drula E."/>
            <person name="Courty P.E."/>
            <person name="Kohler A."/>
            <person name="Kuo A."/>
            <person name="LaButti K."/>
            <person name="Pangilinan J."/>
            <person name="Lipzen A."/>
            <person name="Riley R."/>
            <person name="Andreopoulos W."/>
            <person name="He G."/>
            <person name="Johnson J."/>
            <person name="Nolan M."/>
            <person name="Tritt A."/>
            <person name="Barry K.W."/>
            <person name="Grigoriev I.V."/>
            <person name="Nagy L.G."/>
            <person name="Hibbett D."/>
            <person name="Henrissat B."/>
            <person name="Matheny P.B."/>
            <person name="Labbe J."/>
            <person name="Martin F.M."/>
        </authorList>
    </citation>
    <scope>NUCLEOTIDE SEQUENCE</scope>
    <source>
        <strain evidence="3">BPL690</strain>
    </source>
</reference>
<dbReference type="GO" id="GO:0004672">
    <property type="term" value="F:protein kinase activity"/>
    <property type="evidence" value="ECO:0007669"/>
    <property type="project" value="InterPro"/>
</dbReference>
<dbReference type="Pfam" id="PF00069">
    <property type="entry name" value="Pkinase"/>
    <property type="match status" value="1"/>
</dbReference>
<evidence type="ECO:0000313" key="4">
    <source>
        <dbReference type="Proteomes" id="UP001203297"/>
    </source>
</evidence>
<name>A0AAD4LW27_9AGAM</name>
<feature type="region of interest" description="Disordered" evidence="1">
    <location>
        <begin position="252"/>
        <end position="284"/>
    </location>
</feature>
<organism evidence="3 4">
    <name type="scientific">Multifurca ochricompacta</name>
    <dbReference type="NCBI Taxonomy" id="376703"/>
    <lineage>
        <taxon>Eukaryota</taxon>
        <taxon>Fungi</taxon>
        <taxon>Dikarya</taxon>
        <taxon>Basidiomycota</taxon>
        <taxon>Agaricomycotina</taxon>
        <taxon>Agaricomycetes</taxon>
        <taxon>Russulales</taxon>
        <taxon>Russulaceae</taxon>
        <taxon>Multifurca</taxon>
    </lineage>
</organism>